<comment type="caution">
    <text evidence="1">The sequence shown here is derived from an EMBL/GenBank/DDBJ whole genome shotgun (WGS) entry which is preliminary data.</text>
</comment>
<dbReference type="Proteomes" id="UP000821845">
    <property type="component" value="Chromosome 1"/>
</dbReference>
<organism evidence="1 2">
    <name type="scientific">Hyalomma asiaticum</name>
    <name type="common">Tick</name>
    <dbReference type="NCBI Taxonomy" id="266040"/>
    <lineage>
        <taxon>Eukaryota</taxon>
        <taxon>Metazoa</taxon>
        <taxon>Ecdysozoa</taxon>
        <taxon>Arthropoda</taxon>
        <taxon>Chelicerata</taxon>
        <taxon>Arachnida</taxon>
        <taxon>Acari</taxon>
        <taxon>Parasitiformes</taxon>
        <taxon>Ixodida</taxon>
        <taxon>Ixodoidea</taxon>
        <taxon>Ixodidae</taxon>
        <taxon>Hyalomminae</taxon>
        <taxon>Hyalomma</taxon>
    </lineage>
</organism>
<gene>
    <name evidence="1" type="ORF">HPB50_005436</name>
</gene>
<dbReference type="EMBL" id="CM023481">
    <property type="protein sequence ID" value="KAH6944826.1"/>
    <property type="molecule type" value="Genomic_DNA"/>
</dbReference>
<sequence length="410" mass="44885">MRKEKESSHVPSSSFFPSQCPETSSARHILCLYTFNESTMSNMINEQPALVDAVLDGGDDVAEPCKDDDAQSLQIPEAVSDSDDVAASDNVFLDESTGHSNEAGIGSRMCRFCHDGDEEEPLVSPCNCSGTIRFVHASCMEHWINQQNLDFCDLCGERFQMAAQPSVATQFFHWISRREAQLQRALLRDALVWAVVTTGIVIVYAMMLHVALSMASQRESVLRTFLLCLLALINCALIGFGTATIHRLRDVLRLFRAWKSAHPPRRILAVSSARAATPGRTERNDAREAARAPTARGSMRTWGAATVQELALRLYILYTKCQGSGKRTNVLVGSLGGGQTSSRQPIHNFSVARTLSPQVYKSNAQGRAQAPKAGTAREPYSFSNSAERLRALGASAAAALQRTPLPRQAR</sequence>
<reference evidence="1" key="1">
    <citation type="submission" date="2020-05" db="EMBL/GenBank/DDBJ databases">
        <title>Large-scale comparative analyses of tick genomes elucidate their genetic diversity and vector capacities.</title>
        <authorList>
            <person name="Jia N."/>
            <person name="Wang J."/>
            <person name="Shi W."/>
            <person name="Du L."/>
            <person name="Sun Y."/>
            <person name="Zhan W."/>
            <person name="Jiang J."/>
            <person name="Wang Q."/>
            <person name="Zhang B."/>
            <person name="Ji P."/>
            <person name="Sakyi L.B."/>
            <person name="Cui X."/>
            <person name="Yuan T."/>
            <person name="Jiang B."/>
            <person name="Yang W."/>
            <person name="Lam T.T.-Y."/>
            <person name="Chang Q."/>
            <person name="Ding S."/>
            <person name="Wang X."/>
            <person name="Zhu J."/>
            <person name="Ruan X."/>
            <person name="Zhao L."/>
            <person name="Wei J."/>
            <person name="Que T."/>
            <person name="Du C."/>
            <person name="Cheng J."/>
            <person name="Dai P."/>
            <person name="Han X."/>
            <person name="Huang E."/>
            <person name="Gao Y."/>
            <person name="Liu J."/>
            <person name="Shao H."/>
            <person name="Ye R."/>
            <person name="Li L."/>
            <person name="Wei W."/>
            <person name="Wang X."/>
            <person name="Wang C."/>
            <person name="Yang T."/>
            <person name="Huo Q."/>
            <person name="Li W."/>
            <person name="Guo W."/>
            <person name="Chen H."/>
            <person name="Zhou L."/>
            <person name="Ni X."/>
            <person name="Tian J."/>
            <person name="Zhou Y."/>
            <person name="Sheng Y."/>
            <person name="Liu T."/>
            <person name="Pan Y."/>
            <person name="Xia L."/>
            <person name="Li J."/>
            <person name="Zhao F."/>
            <person name="Cao W."/>
        </authorList>
    </citation>
    <scope>NUCLEOTIDE SEQUENCE</scope>
    <source>
        <strain evidence="1">Hyas-2018</strain>
    </source>
</reference>
<accession>A0ACB7TFD2</accession>
<keyword evidence="2" id="KW-1185">Reference proteome</keyword>
<name>A0ACB7TFD2_HYAAI</name>
<protein>
    <submittedName>
        <fullName evidence="1">Uncharacterized protein</fullName>
    </submittedName>
</protein>
<evidence type="ECO:0000313" key="2">
    <source>
        <dbReference type="Proteomes" id="UP000821845"/>
    </source>
</evidence>
<evidence type="ECO:0000313" key="1">
    <source>
        <dbReference type="EMBL" id="KAH6944826.1"/>
    </source>
</evidence>
<proteinExistence type="predicted"/>